<geneLocation type="mitochondrion" evidence="17"/>
<keyword evidence="9" id="KW-0406">Ion transport</keyword>
<evidence type="ECO:0000256" key="10">
    <source>
        <dbReference type="ARBA" id="ARBA00023128"/>
    </source>
</evidence>
<protein>
    <recommendedName>
        <fullName evidence="15">ATP synthase subunit a</fullName>
    </recommendedName>
</protein>
<feature type="transmembrane region" description="Helical" evidence="16">
    <location>
        <begin position="197"/>
        <end position="219"/>
    </location>
</feature>
<evidence type="ECO:0000256" key="12">
    <source>
        <dbReference type="ARBA" id="ARBA00023310"/>
    </source>
</evidence>
<evidence type="ECO:0000256" key="6">
    <source>
        <dbReference type="ARBA" id="ARBA00022781"/>
    </source>
</evidence>
<keyword evidence="8 16" id="KW-1133">Transmembrane helix</keyword>
<keyword evidence="6" id="KW-0375">Hydrogen ion transport</keyword>
<proteinExistence type="evidence at transcript level"/>
<evidence type="ECO:0000256" key="3">
    <source>
        <dbReference type="ARBA" id="ARBA00022448"/>
    </source>
</evidence>
<dbReference type="Gene3D" id="1.20.120.220">
    <property type="entry name" value="ATP synthase, F0 complex, subunit A"/>
    <property type="match status" value="2"/>
</dbReference>
<feature type="transmembrane region" description="Helical" evidence="16">
    <location>
        <begin position="170"/>
        <end position="191"/>
    </location>
</feature>
<feature type="transmembrane region" description="Helical" evidence="16">
    <location>
        <begin position="240"/>
        <end position="262"/>
    </location>
</feature>
<dbReference type="PANTHER" id="PTHR11410">
    <property type="entry name" value="ATP SYNTHASE SUBUNIT A"/>
    <property type="match status" value="1"/>
</dbReference>
<comment type="catalytic activity">
    <reaction evidence="13">
        <text>H(+)(in) = H(+)(out)</text>
        <dbReference type="Rhea" id="RHEA:34979"/>
        <dbReference type="ChEBI" id="CHEBI:15378"/>
    </reaction>
</comment>
<reference evidence="17" key="1">
    <citation type="submission" date="1999-08" db="EMBL/GenBank/DDBJ databases">
        <title>Up-regulation of mitochondrial ATPase genes under freezing exposure and anoxic treatment by wood frog (Rana sylvatica).</title>
        <authorList>
            <person name="Wu S.-B."/>
            <person name="Storey K.B."/>
        </authorList>
    </citation>
    <scope>NUCLEOTIDE SEQUENCE</scope>
    <source>
        <tissue evidence="17">Brain</tissue>
    </source>
</reference>
<name>Q9G226_LITSY</name>
<feature type="transmembrane region" description="Helical" evidence="16">
    <location>
        <begin position="69"/>
        <end position="89"/>
    </location>
</feature>
<comment type="subcellular location">
    <subcellularLocation>
        <location evidence="1 15">Mitochondrion inner membrane</location>
        <topology evidence="1 15">Multi-pass membrane protein</topology>
    </subcellularLocation>
</comment>
<dbReference type="NCBIfam" id="TIGR01131">
    <property type="entry name" value="ATP_synt_6_or_A"/>
    <property type="match status" value="1"/>
</dbReference>
<evidence type="ECO:0000256" key="9">
    <source>
        <dbReference type="ARBA" id="ARBA00023065"/>
    </source>
</evidence>
<evidence type="ECO:0000256" key="4">
    <source>
        <dbReference type="ARBA" id="ARBA00022547"/>
    </source>
</evidence>
<dbReference type="EMBL" id="AF175985">
    <property type="protein sequence ID" value="AAG33076.1"/>
    <property type="molecule type" value="mRNA"/>
</dbReference>
<keyword evidence="7" id="KW-0999">Mitochondrion inner membrane</keyword>
<dbReference type="PRINTS" id="PR00123">
    <property type="entry name" value="ATPASEA"/>
</dbReference>
<organism evidence="17">
    <name type="scientific">Lithobates sylvaticus</name>
    <name type="common">Wood frog</name>
    <name type="synonym">Rana sylvatica</name>
    <dbReference type="NCBI Taxonomy" id="45438"/>
    <lineage>
        <taxon>Eukaryota</taxon>
        <taxon>Metazoa</taxon>
        <taxon>Chordata</taxon>
        <taxon>Craniata</taxon>
        <taxon>Vertebrata</taxon>
        <taxon>Euteleostomi</taxon>
        <taxon>Amphibia</taxon>
        <taxon>Batrachia</taxon>
        <taxon>Anura</taxon>
        <taxon>Neobatrachia</taxon>
        <taxon>Ranoidea</taxon>
        <taxon>Ranidae</taxon>
        <taxon>Lithobates</taxon>
    </lineage>
</organism>
<keyword evidence="5 16" id="KW-0812">Transmembrane</keyword>
<evidence type="ECO:0000256" key="13">
    <source>
        <dbReference type="ARBA" id="ARBA00024169"/>
    </source>
</evidence>
<dbReference type="EMBL" id="AF175976">
    <property type="protein sequence ID" value="AAG33068.1"/>
    <property type="molecule type" value="mRNA"/>
</dbReference>
<keyword evidence="10 17" id="KW-0496">Mitochondrion</keyword>
<feature type="transmembrane region" description="Helical" evidence="16">
    <location>
        <begin position="268"/>
        <end position="293"/>
    </location>
</feature>
<keyword evidence="11 16" id="KW-0472">Membrane</keyword>
<dbReference type="InterPro" id="IPR023011">
    <property type="entry name" value="ATP_synth_F0_asu_AS"/>
</dbReference>
<feature type="transmembrane region" description="Helical" evidence="16">
    <location>
        <begin position="138"/>
        <end position="158"/>
    </location>
</feature>
<dbReference type="InterPro" id="IPR000568">
    <property type="entry name" value="ATP_synth_F0_asu"/>
</dbReference>
<evidence type="ECO:0000256" key="1">
    <source>
        <dbReference type="ARBA" id="ARBA00004448"/>
    </source>
</evidence>
<comment type="subunit">
    <text evidence="14">Component of the ATP synthase complex composed at least of ATP5F1A/subunit alpha, ATP5F1B/subunit beta, ATP5MC1/subunit c (homooctomer), MT-ATP6/subunit a, MT-ATP8/subunit 8, ATP5ME/subunit e, ATP5MF/subunit f, ATP5MG/subunit g, ATP5MK/subunit k, ATP5MJ/subunit j, ATP5F1C/subunit gamma, ATP5F1D/subunit delta, ATP5F1E/subunit epsilon, ATP5PF/subunit F6, ATP5PB/subunit b, ATP5PD/subunit d, ATP5PO/subunit OSCP. ATP synthase complex consists of a soluble F(1) head domain (subunits alpha(3) and beta(3)) - the catalytic core - and a membrane F(0) domain - the membrane proton channel (subunits c, a, 8, e, f, g, k and j). These two domains are linked by a central stalk (subunits gamma, delta, and epsilon) rotating inside the F1 region and a stationary peripheral stalk (subunits F6, b, d, and OSCP). Interacts with DNAJC30; interaction is direct.</text>
</comment>
<evidence type="ECO:0000256" key="2">
    <source>
        <dbReference type="ARBA" id="ARBA00006810"/>
    </source>
</evidence>
<dbReference type="GO" id="GO:0046933">
    <property type="term" value="F:proton-transporting ATP synthase activity, rotational mechanism"/>
    <property type="evidence" value="ECO:0007669"/>
    <property type="project" value="TreeGrafter"/>
</dbReference>
<keyword evidence="3" id="KW-0813">Transport</keyword>
<evidence type="ECO:0000313" key="17">
    <source>
        <dbReference type="EMBL" id="AAG33076.1"/>
    </source>
</evidence>
<dbReference type="InterPro" id="IPR035908">
    <property type="entry name" value="F0_ATP_A_sf"/>
</dbReference>
<evidence type="ECO:0000256" key="5">
    <source>
        <dbReference type="ARBA" id="ARBA00022692"/>
    </source>
</evidence>
<evidence type="ECO:0000256" key="11">
    <source>
        <dbReference type="ARBA" id="ARBA00023136"/>
    </source>
</evidence>
<feature type="transmembrane region" description="Helical" evidence="16">
    <location>
        <begin position="12"/>
        <end position="31"/>
    </location>
</feature>
<dbReference type="Pfam" id="PF00119">
    <property type="entry name" value="ATP-synt_A"/>
    <property type="match status" value="2"/>
</dbReference>
<evidence type="ECO:0000256" key="8">
    <source>
        <dbReference type="ARBA" id="ARBA00022989"/>
    </source>
</evidence>
<evidence type="ECO:0000256" key="7">
    <source>
        <dbReference type="ARBA" id="ARBA00022792"/>
    </source>
</evidence>
<keyword evidence="4" id="KW-0138">CF(0)</keyword>
<dbReference type="SUPFAM" id="SSF81336">
    <property type="entry name" value="F1F0 ATP synthase subunit A"/>
    <property type="match status" value="2"/>
</dbReference>
<dbReference type="GO" id="GO:0005743">
    <property type="term" value="C:mitochondrial inner membrane"/>
    <property type="evidence" value="ECO:0007669"/>
    <property type="project" value="UniProtKB-SubCell"/>
</dbReference>
<evidence type="ECO:0000256" key="16">
    <source>
        <dbReference type="SAM" id="Phobius"/>
    </source>
</evidence>
<keyword evidence="12" id="KW-0066">ATP synthesis</keyword>
<comment type="similarity">
    <text evidence="2">Belongs to the ATPase A chain family.</text>
</comment>
<accession>Q9G226</accession>
<feature type="transmembrane region" description="Helical" evidence="16">
    <location>
        <begin position="101"/>
        <end position="118"/>
    </location>
</feature>
<dbReference type="GO" id="GO:0045259">
    <property type="term" value="C:proton-transporting ATP synthase complex"/>
    <property type="evidence" value="ECO:0007669"/>
    <property type="project" value="UniProtKB-KW"/>
</dbReference>
<sequence>MMTDLFSQFASTTSFGTPIILVAMLVPWLLFPTPSPKWVNNRLLTFQSWFLNLFTKQLLLPLNTPAHKWAFLLASLMVFLLSMNLLGLLPYTFTPTTQLSINLGLAVPLWLATVLTGFRNQFNHSLAHFLPEGTPAPLIPVLILIETISLFIRPLALGVRLTANLTAGHLLIHLISSAVSTLFSLSIAVSLLTFTVLILLTILEIAVAMIQAYVFILLLSLYLQENTWVRLTANLTAGHLLIHLISSAVSTLFSLSIAASLLTFTVLILLTILEIAVAMIQAYVFILLLSLYLQENT</sequence>
<dbReference type="FunFam" id="1.20.120.220:FF:000004">
    <property type="entry name" value="ATP synthase subunit a"/>
    <property type="match status" value="1"/>
</dbReference>
<dbReference type="AlphaFoldDB" id="Q9G226"/>
<dbReference type="PANTHER" id="PTHR11410:SF0">
    <property type="entry name" value="ATP SYNTHASE SUBUNIT A"/>
    <property type="match status" value="1"/>
</dbReference>
<evidence type="ECO:0000256" key="15">
    <source>
        <dbReference type="RuleBase" id="RU004450"/>
    </source>
</evidence>
<dbReference type="PROSITE" id="PS00449">
    <property type="entry name" value="ATPASE_A"/>
    <property type="match status" value="1"/>
</dbReference>
<dbReference type="CDD" id="cd00310">
    <property type="entry name" value="ATP-synt_Fo_a_6"/>
    <property type="match status" value="1"/>
</dbReference>
<dbReference type="InterPro" id="IPR045083">
    <property type="entry name" value="ATP_synth_F0_asu_bact/mt"/>
</dbReference>
<evidence type="ECO:0000256" key="14">
    <source>
        <dbReference type="ARBA" id="ARBA00063051"/>
    </source>
</evidence>